<evidence type="ECO:0000313" key="2">
    <source>
        <dbReference type="Proteomes" id="UP000050514"/>
    </source>
</evidence>
<evidence type="ECO:0008006" key="3">
    <source>
        <dbReference type="Google" id="ProtNLM"/>
    </source>
</evidence>
<name>A0A0P6XKD8_9CHLR</name>
<dbReference type="EMBL" id="LGHJ01000012">
    <property type="protein sequence ID" value="KPL76459.1"/>
    <property type="molecule type" value="Genomic_DNA"/>
</dbReference>
<dbReference type="AlphaFoldDB" id="A0A0P6XKD8"/>
<dbReference type="OrthoDB" id="411385at2"/>
<accession>A0A0P6XKD8</accession>
<keyword evidence="2" id="KW-1185">Reference proteome</keyword>
<proteinExistence type="predicted"/>
<comment type="caution">
    <text evidence="1">The sequence shown here is derived from an EMBL/GenBank/DDBJ whole genome shotgun (WGS) entry which is preliminary data.</text>
</comment>
<dbReference type="STRING" id="360411.AC812_06115"/>
<dbReference type="Proteomes" id="UP000050514">
    <property type="component" value="Unassembled WGS sequence"/>
</dbReference>
<protein>
    <recommendedName>
        <fullName evidence="3">EVE domain-containing protein</fullName>
    </recommendedName>
</protein>
<evidence type="ECO:0000313" key="1">
    <source>
        <dbReference type="EMBL" id="KPL76459.1"/>
    </source>
</evidence>
<reference evidence="1 2" key="1">
    <citation type="submission" date="2015-07" db="EMBL/GenBank/DDBJ databases">
        <title>Draft genome of Bellilinea caldifistulae DSM 17877.</title>
        <authorList>
            <person name="Hemp J."/>
            <person name="Ward L.M."/>
            <person name="Pace L.A."/>
            <person name="Fischer W.W."/>
        </authorList>
    </citation>
    <scope>NUCLEOTIDE SEQUENCE [LARGE SCALE GENOMIC DNA]</scope>
    <source>
        <strain evidence="1 2">GOMI-1</strain>
    </source>
</reference>
<organism evidence="1 2">
    <name type="scientific">Bellilinea caldifistulae</name>
    <dbReference type="NCBI Taxonomy" id="360411"/>
    <lineage>
        <taxon>Bacteria</taxon>
        <taxon>Bacillati</taxon>
        <taxon>Chloroflexota</taxon>
        <taxon>Anaerolineae</taxon>
        <taxon>Anaerolineales</taxon>
        <taxon>Anaerolineaceae</taxon>
        <taxon>Bellilinea</taxon>
    </lineage>
</organism>
<dbReference type="RefSeq" id="WP_145962590.1">
    <property type="nucleotide sequence ID" value="NZ_DF967971.1"/>
</dbReference>
<sequence length="141" mass="16449">MDHIVYVDTQSREMEQLLKGEKIMIVRTASGRKIPFNRVENGDRLFFTQNNGEGLILASALVKQVTQFGPVNRELSFEILKNHQSQLNLSERQFNRWGGKRYLVLVEMDSLQKIHPFKFNRSAFHNMDDWLPVGNIETVKE</sequence>
<gene>
    <name evidence="1" type="ORF">AC812_06115</name>
</gene>